<keyword evidence="1" id="KW-0059">Arsenical resistance</keyword>
<dbReference type="Proteomes" id="UP000767446">
    <property type="component" value="Unassembled WGS sequence"/>
</dbReference>
<organism evidence="3 4">
    <name type="scientific">Gomphosphaeria aponina SAG 52.96 = DSM 107014</name>
    <dbReference type="NCBI Taxonomy" id="1521640"/>
    <lineage>
        <taxon>Bacteria</taxon>
        <taxon>Bacillati</taxon>
        <taxon>Cyanobacteriota</taxon>
        <taxon>Cyanophyceae</taxon>
        <taxon>Oscillatoriophycideae</taxon>
        <taxon>Chroococcales</taxon>
        <taxon>Gomphosphaeriaceae</taxon>
        <taxon>Gomphosphaeria</taxon>
    </lineage>
</organism>
<dbReference type="CDD" id="cd16345">
    <property type="entry name" value="LMWP_ArsC"/>
    <property type="match status" value="1"/>
</dbReference>
<dbReference type="SUPFAM" id="SSF52788">
    <property type="entry name" value="Phosphotyrosine protein phosphatases I"/>
    <property type="match status" value="1"/>
</dbReference>
<evidence type="ECO:0000259" key="2">
    <source>
        <dbReference type="SMART" id="SM00226"/>
    </source>
</evidence>
<evidence type="ECO:0000256" key="1">
    <source>
        <dbReference type="ARBA" id="ARBA00022849"/>
    </source>
</evidence>
<accession>A0A941GQ54</accession>
<dbReference type="GO" id="GO:0008794">
    <property type="term" value="F:arsenate reductase (glutaredoxin) activity"/>
    <property type="evidence" value="ECO:0007669"/>
    <property type="project" value="InterPro"/>
</dbReference>
<dbReference type="AlphaFoldDB" id="A0A941GQ54"/>
<feature type="domain" description="Phosphotyrosine protein phosphatase I" evidence="2">
    <location>
        <begin position="2"/>
        <end position="129"/>
    </location>
</feature>
<dbReference type="PANTHER" id="PTHR43428">
    <property type="entry name" value="ARSENATE REDUCTASE"/>
    <property type="match status" value="1"/>
</dbReference>
<dbReference type="NCBIfam" id="TIGR02689">
    <property type="entry name" value="ars_reduc_gluta"/>
    <property type="match status" value="1"/>
</dbReference>
<dbReference type="Pfam" id="PF01451">
    <property type="entry name" value="LMWPc"/>
    <property type="match status" value="1"/>
</dbReference>
<dbReference type="GO" id="GO:0046685">
    <property type="term" value="P:response to arsenic-containing substance"/>
    <property type="evidence" value="ECO:0007669"/>
    <property type="project" value="UniProtKB-KW"/>
</dbReference>
<name>A0A941GQ54_9CHRO</name>
<comment type="caution">
    <text evidence="3">The sequence shown here is derived from an EMBL/GenBank/DDBJ whole genome shotgun (WGS) entry which is preliminary data.</text>
</comment>
<dbReference type="EMBL" id="JADQBC010000044">
    <property type="protein sequence ID" value="MBR8827827.1"/>
    <property type="molecule type" value="Genomic_DNA"/>
</dbReference>
<dbReference type="PANTHER" id="PTHR43428:SF1">
    <property type="entry name" value="ARSENATE REDUCTASE"/>
    <property type="match status" value="1"/>
</dbReference>
<reference evidence="3" key="1">
    <citation type="submission" date="2021-02" db="EMBL/GenBank/DDBJ databases">
        <title>Metagenome analyses of Stigonema ocellatum DSM 106950, Chlorogloea purpurea SAG 13.99 and Gomphosphaeria aponina DSM 107014.</title>
        <authorList>
            <person name="Marter P."/>
            <person name="Huang S."/>
        </authorList>
    </citation>
    <scope>NUCLEOTIDE SEQUENCE</scope>
    <source>
        <strain evidence="3">JP213</strain>
    </source>
</reference>
<evidence type="ECO:0000313" key="3">
    <source>
        <dbReference type="EMBL" id="MBR8827827.1"/>
    </source>
</evidence>
<dbReference type="InterPro" id="IPR014062">
    <property type="entry name" value="Arsenate_reductase_gluta"/>
</dbReference>
<evidence type="ECO:0000313" key="4">
    <source>
        <dbReference type="Proteomes" id="UP000767446"/>
    </source>
</evidence>
<sequence>MKKVMFACKKNSCRSQMAEGFAKTLGKGKIEVKSSGLEASRVHPTAIEVMAEIGIDITDQTSKPISDFNAEEYDAVISLCGCGVNLPEGWVLQEIFEDWQLDDPDGQPLETFRRVRGEIKERVEALITKLSN</sequence>
<protein>
    <submittedName>
        <fullName evidence="3">Arsenate reductase, glutathione/glutaredoxin type</fullName>
    </submittedName>
</protein>
<gene>
    <name evidence="3" type="primary">arsC</name>
    <name evidence="3" type="ORF">DSM107014_07970</name>
</gene>
<dbReference type="Gene3D" id="3.40.50.2300">
    <property type="match status" value="1"/>
</dbReference>
<dbReference type="InterPro" id="IPR023485">
    <property type="entry name" value="Ptyr_pPase"/>
</dbReference>
<dbReference type="SMART" id="SM00226">
    <property type="entry name" value="LMWPc"/>
    <property type="match status" value="1"/>
</dbReference>
<proteinExistence type="predicted"/>
<dbReference type="InterPro" id="IPR036196">
    <property type="entry name" value="Ptyr_pPase_sf"/>
</dbReference>